<dbReference type="Proteomes" id="UP000033163">
    <property type="component" value="Chromosome I"/>
</dbReference>
<dbReference type="STRING" id="483937.AMQ84_04440"/>
<keyword evidence="3" id="KW-0804">Transcription</keyword>
<dbReference type="EMBL" id="LN831776">
    <property type="protein sequence ID" value="CQR55954.1"/>
    <property type="molecule type" value="Genomic_DNA"/>
</dbReference>
<dbReference type="HOGENOM" id="CLU_069356_28_0_9"/>
<organism evidence="6 7">
    <name type="scientific">Paenibacillus riograndensis SBR5</name>
    <dbReference type="NCBI Taxonomy" id="1073571"/>
    <lineage>
        <taxon>Bacteria</taxon>
        <taxon>Bacillati</taxon>
        <taxon>Bacillota</taxon>
        <taxon>Bacilli</taxon>
        <taxon>Bacillales</taxon>
        <taxon>Paenibacillaceae</taxon>
        <taxon>Paenibacillus</taxon>
        <taxon>Paenibacillus sonchi group</taxon>
    </lineage>
</organism>
<evidence type="ECO:0000313" key="7">
    <source>
        <dbReference type="Proteomes" id="UP000033163"/>
    </source>
</evidence>
<dbReference type="GO" id="GO:0003677">
    <property type="term" value="F:DNA binding"/>
    <property type="evidence" value="ECO:0007669"/>
    <property type="project" value="UniProtKB-UniRule"/>
</dbReference>
<dbReference type="InterPro" id="IPR001647">
    <property type="entry name" value="HTH_TetR"/>
</dbReference>
<evidence type="ECO:0000256" key="2">
    <source>
        <dbReference type="ARBA" id="ARBA00023125"/>
    </source>
</evidence>
<reference evidence="7" key="1">
    <citation type="submission" date="2015-03" db="EMBL/GenBank/DDBJ databases">
        <authorList>
            <person name="Wibberg D."/>
        </authorList>
    </citation>
    <scope>NUCLEOTIDE SEQUENCE [LARGE SCALE GENOMIC DNA]</scope>
</reference>
<evidence type="ECO:0000313" key="6">
    <source>
        <dbReference type="EMBL" id="CQR55954.1"/>
    </source>
</evidence>
<evidence type="ECO:0000259" key="5">
    <source>
        <dbReference type="PROSITE" id="PS50977"/>
    </source>
</evidence>
<evidence type="ECO:0000256" key="3">
    <source>
        <dbReference type="ARBA" id="ARBA00023163"/>
    </source>
</evidence>
<dbReference type="Pfam" id="PF16925">
    <property type="entry name" value="TetR_C_13"/>
    <property type="match status" value="1"/>
</dbReference>
<dbReference type="Gene3D" id="1.10.357.10">
    <property type="entry name" value="Tetracycline Repressor, domain 2"/>
    <property type="match status" value="1"/>
</dbReference>
<name>A0A0E4HAH3_9BACL</name>
<dbReference type="SUPFAM" id="SSF46689">
    <property type="entry name" value="Homeodomain-like"/>
    <property type="match status" value="1"/>
</dbReference>
<dbReference type="InterPro" id="IPR011075">
    <property type="entry name" value="TetR_C"/>
</dbReference>
<dbReference type="Gene3D" id="1.10.10.60">
    <property type="entry name" value="Homeodomain-like"/>
    <property type="match status" value="1"/>
</dbReference>
<dbReference type="Pfam" id="PF00440">
    <property type="entry name" value="TetR_N"/>
    <property type="match status" value="1"/>
</dbReference>
<dbReference type="InterPro" id="IPR009057">
    <property type="entry name" value="Homeodomain-like_sf"/>
</dbReference>
<gene>
    <name evidence="6" type="ORF">PRIO_3551</name>
</gene>
<proteinExistence type="predicted"/>
<keyword evidence="1" id="KW-0805">Transcription regulation</keyword>
<dbReference type="PATRIC" id="fig|1073571.4.peg.3802"/>
<dbReference type="InterPro" id="IPR036271">
    <property type="entry name" value="Tet_transcr_reg_TetR-rel_C_sf"/>
</dbReference>
<dbReference type="PROSITE" id="PS50977">
    <property type="entry name" value="HTH_TETR_2"/>
    <property type="match status" value="1"/>
</dbReference>
<sequence>MGRYKEFDKEAVLHKAMLVFWKKGYEAASIPDLLEAMDLSRSSLYETFGDKQTLYIEAINWYKKWKQAKRDILVNATSAKSGIRQYFEIHIDSALDGESPKGCLITNAAVGMDSPDEQLNALIRERFDELEKSFYELLRKGQKTGEIMPEKDIKTLSYLLSNLNHSINIVSKVQGDRSKMQQMIDMVMEML</sequence>
<feature type="domain" description="HTH tetR-type" evidence="5">
    <location>
        <begin position="6"/>
        <end position="66"/>
    </location>
</feature>
<dbReference type="PANTHER" id="PTHR47506">
    <property type="entry name" value="TRANSCRIPTIONAL REGULATORY PROTEIN"/>
    <property type="match status" value="1"/>
</dbReference>
<dbReference type="AlphaFoldDB" id="A0A0E4HAH3"/>
<protein>
    <submittedName>
        <fullName evidence="6">Transcriptional regulator, TetR family</fullName>
    </submittedName>
</protein>
<keyword evidence="2 4" id="KW-0238">DNA-binding</keyword>
<accession>A0A0E4HAH3</accession>
<evidence type="ECO:0000256" key="4">
    <source>
        <dbReference type="PROSITE-ProRule" id="PRU00335"/>
    </source>
</evidence>
<feature type="DNA-binding region" description="H-T-H motif" evidence="4">
    <location>
        <begin position="29"/>
        <end position="48"/>
    </location>
</feature>
<evidence type="ECO:0000256" key="1">
    <source>
        <dbReference type="ARBA" id="ARBA00023015"/>
    </source>
</evidence>
<dbReference type="RefSeq" id="WP_020433886.1">
    <property type="nucleotide sequence ID" value="NZ_AGBD01001793.1"/>
</dbReference>
<dbReference type="SUPFAM" id="SSF48498">
    <property type="entry name" value="Tetracyclin repressor-like, C-terminal domain"/>
    <property type="match status" value="1"/>
</dbReference>
<dbReference type="KEGG" id="pri:PRIO_3551"/>
<dbReference type="PANTHER" id="PTHR47506:SF10">
    <property type="entry name" value="TRANSCRIPTIONAL REGULATORY PROTEIN"/>
    <property type="match status" value="1"/>
</dbReference>